<sequence>MNSQLSSTLLPQGKKSFVWTLVGLARFGEIIYKAANTPAVGVNFIQAPNME</sequence>
<gene>
    <name evidence="1" type="ORF">SJ05684_c32600</name>
</gene>
<keyword evidence="2" id="KW-1185">Reference proteome</keyword>
<protein>
    <submittedName>
        <fullName evidence="1">Uncharacterized protein</fullName>
    </submittedName>
</protein>
<dbReference type="Proteomes" id="UP000217211">
    <property type="component" value="Chromosome"/>
</dbReference>
<accession>A0A249PG07</accession>
<name>A0A249PG07_9HYPH</name>
<dbReference type="RefSeq" id="WP_157211951.1">
    <property type="nucleotide sequence ID" value="NZ_AJQT01000022.1"/>
</dbReference>
<organism evidence="1 2">
    <name type="scientific">Sinorhizobium sojae CCBAU 05684</name>
    <dbReference type="NCBI Taxonomy" id="716928"/>
    <lineage>
        <taxon>Bacteria</taxon>
        <taxon>Pseudomonadati</taxon>
        <taxon>Pseudomonadota</taxon>
        <taxon>Alphaproteobacteria</taxon>
        <taxon>Hyphomicrobiales</taxon>
        <taxon>Rhizobiaceae</taxon>
        <taxon>Sinorhizobium/Ensifer group</taxon>
        <taxon>Sinorhizobium</taxon>
    </lineage>
</organism>
<reference evidence="1 2" key="1">
    <citation type="submission" date="2017-08" db="EMBL/GenBank/DDBJ databases">
        <title>Multipartite genome sequences of Sinorhizobium species nodulating soybeans.</title>
        <authorList>
            <person name="Tian C.F."/>
        </authorList>
    </citation>
    <scope>NUCLEOTIDE SEQUENCE [LARGE SCALE GENOMIC DNA]</scope>
    <source>
        <strain evidence="1 2">CCBAU 05684</strain>
    </source>
</reference>
<dbReference type="AlphaFoldDB" id="A0A249PG07"/>
<dbReference type="KEGG" id="esj:SJ05684_c32600"/>
<evidence type="ECO:0000313" key="1">
    <source>
        <dbReference type="EMBL" id="ASY64682.1"/>
    </source>
</evidence>
<dbReference type="EMBL" id="CP023067">
    <property type="protein sequence ID" value="ASY64682.1"/>
    <property type="molecule type" value="Genomic_DNA"/>
</dbReference>
<evidence type="ECO:0000313" key="2">
    <source>
        <dbReference type="Proteomes" id="UP000217211"/>
    </source>
</evidence>
<proteinExistence type="predicted"/>